<evidence type="ECO:0000313" key="5">
    <source>
        <dbReference type="Proteomes" id="UP000182744"/>
    </source>
</evidence>
<keyword evidence="5" id="KW-1185">Reference proteome</keyword>
<accession>A0A1B9BC45</accession>
<protein>
    <recommendedName>
        <fullName evidence="6">DUF732 domain-containing protein</fullName>
    </recommendedName>
</protein>
<reference evidence="5" key="2">
    <citation type="submission" date="2016-10" db="EMBL/GenBank/DDBJ databases">
        <authorList>
            <person name="Varghese N."/>
        </authorList>
    </citation>
    <scope>NUCLEOTIDE SEQUENCE [LARGE SCALE GENOMIC DNA]</scope>
    <source>
        <strain evidence="5">DSM 20639</strain>
    </source>
</reference>
<dbReference type="RefSeq" id="WP_065415130.1">
    <property type="nucleotide sequence ID" value="NZ_FNAU01000005.1"/>
</dbReference>
<feature type="region of interest" description="Disordered" evidence="1">
    <location>
        <begin position="27"/>
        <end position="73"/>
    </location>
</feature>
<keyword evidence="2" id="KW-0732">Signal</keyword>
<feature type="signal peptide" evidence="2">
    <location>
        <begin position="1"/>
        <end position="20"/>
    </location>
</feature>
<organism evidence="4 5">
    <name type="scientific">Actinobaculum suis</name>
    <dbReference type="NCBI Taxonomy" id="1657"/>
    <lineage>
        <taxon>Bacteria</taxon>
        <taxon>Bacillati</taxon>
        <taxon>Actinomycetota</taxon>
        <taxon>Actinomycetes</taxon>
        <taxon>Actinomycetales</taxon>
        <taxon>Actinomycetaceae</taxon>
        <taxon>Actinobaculum</taxon>
    </lineage>
</organism>
<dbReference type="PROSITE" id="PS51257">
    <property type="entry name" value="PROKAR_LIPOPROTEIN"/>
    <property type="match status" value="1"/>
</dbReference>
<dbReference type="OrthoDB" id="9992650at2"/>
<proteinExistence type="predicted"/>
<evidence type="ECO:0000256" key="2">
    <source>
        <dbReference type="SAM" id="SignalP"/>
    </source>
</evidence>
<feature type="compositionally biased region" description="Low complexity" evidence="1">
    <location>
        <begin position="27"/>
        <end position="52"/>
    </location>
</feature>
<evidence type="ECO:0008006" key="6">
    <source>
        <dbReference type="Google" id="ProtNLM"/>
    </source>
</evidence>
<reference evidence="3" key="3">
    <citation type="submission" date="2023-10" db="EMBL/GenBank/DDBJ databases">
        <title>Whole Genome based description of the genera Actinobaculum and Actinotignum reveals a complex phylogenetic relationship within the species included in the genus Actinotignum.</title>
        <authorList>
            <person name="Jensen C.S."/>
            <person name="Dargis R."/>
            <person name="Kemp M."/>
            <person name="Christensen J.J."/>
        </authorList>
    </citation>
    <scope>NUCLEOTIDE SEQUENCE</scope>
    <source>
        <strain evidence="3">Actinobaculum_suis_CCUG19206T</strain>
    </source>
</reference>
<sequence>MNKIHAAAALLAAFSFALTACSGSGSTQNSTGNASASSAATQASGSTQGASQTERKAVTDPEKDQPVSCMTGGTAEKTEFANLQEAWQKGAADRFACAPVYNGVQWKSSGRNSQEEAALKAASDAGSAASLGDLYTTCASPAFGIDSLSATPSANAIGTLQGAVTLCPNHPDAQKAKDFIAQHPAQPASK</sequence>
<evidence type="ECO:0000313" key="4">
    <source>
        <dbReference type="EMBL" id="SDE28938.1"/>
    </source>
</evidence>
<dbReference type="AlphaFoldDB" id="A0A1B9BC45"/>
<dbReference type="EMBL" id="FNAU01000005">
    <property type="protein sequence ID" value="SDE28938.1"/>
    <property type="molecule type" value="Genomic_DNA"/>
</dbReference>
<dbReference type="EMBL" id="JAWNFU010000004">
    <property type="protein sequence ID" value="MDY5153799.1"/>
    <property type="molecule type" value="Genomic_DNA"/>
</dbReference>
<reference evidence="4" key="1">
    <citation type="submission" date="2016-10" db="EMBL/GenBank/DDBJ databases">
        <authorList>
            <person name="Varghese N."/>
            <person name="Submissions S."/>
        </authorList>
    </citation>
    <scope>NUCLEOTIDE SEQUENCE</scope>
    <source>
        <strain evidence="4">DSM 20639</strain>
    </source>
</reference>
<evidence type="ECO:0000313" key="3">
    <source>
        <dbReference type="EMBL" id="MDY5153799.1"/>
    </source>
</evidence>
<feature type="chain" id="PRO_5042684606" description="DUF732 domain-containing protein" evidence="2">
    <location>
        <begin position="21"/>
        <end position="190"/>
    </location>
</feature>
<name>A0A1B9BC45_9ACTO</name>
<evidence type="ECO:0000256" key="1">
    <source>
        <dbReference type="SAM" id="MobiDB-lite"/>
    </source>
</evidence>
<dbReference type="Proteomes" id="UP001273799">
    <property type="component" value="Unassembled WGS sequence"/>
</dbReference>
<gene>
    <name evidence="3" type="ORF">R6G71_07065</name>
    <name evidence="4" type="ORF">SAMN05421878_10587</name>
</gene>
<dbReference type="Proteomes" id="UP000182744">
    <property type="component" value="Unassembled WGS sequence"/>
</dbReference>
<feature type="compositionally biased region" description="Basic and acidic residues" evidence="1">
    <location>
        <begin position="53"/>
        <end position="65"/>
    </location>
</feature>